<gene>
    <name evidence="1" type="ORF">BV22DRAFT_1042011</name>
</gene>
<proteinExistence type="predicted"/>
<accession>A0ACB8AZP3</accession>
<dbReference type="EMBL" id="MU266865">
    <property type="protein sequence ID" value="KAH7918058.1"/>
    <property type="molecule type" value="Genomic_DNA"/>
</dbReference>
<name>A0ACB8AZP3_9AGAM</name>
<dbReference type="Proteomes" id="UP000790709">
    <property type="component" value="Unassembled WGS sequence"/>
</dbReference>
<reference evidence="1" key="1">
    <citation type="journal article" date="2021" name="New Phytol.">
        <title>Evolutionary innovations through gain and loss of genes in the ectomycorrhizal Boletales.</title>
        <authorList>
            <person name="Wu G."/>
            <person name="Miyauchi S."/>
            <person name="Morin E."/>
            <person name="Kuo A."/>
            <person name="Drula E."/>
            <person name="Varga T."/>
            <person name="Kohler A."/>
            <person name="Feng B."/>
            <person name="Cao Y."/>
            <person name="Lipzen A."/>
            <person name="Daum C."/>
            <person name="Hundley H."/>
            <person name="Pangilinan J."/>
            <person name="Johnson J."/>
            <person name="Barry K."/>
            <person name="LaButti K."/>
            <person name="Ng V."/>
            <person name="Ahrendt S."/>
            <person name="Min B."/>
            <person name="Choi I.G."/>
            <person name="Park H."/>
            <person name="Plett J.M."/>
            <person name="Magnuson J."/>
            <person name="Spatafora J.W."/>
            <person name="Nagy L.G."/>
            <person name="Henrissat B."/>
            <person name="Grigoriev I.V."/>
            <person name="Yang Z.L."/>
            <person name="Xu J."/>
            <person name="Martin F.M."/>
        </authorList>
    </citation>
    <scope>NUCLEOTIDE SEQUENCE</scope>
    <source>
        <strain evidence="1">KUC20120723A-06</strain>
    </source>
</reference>
<organism evidence="1 2">
    <name type="scientific">Leucogyrophana mollusca</name>
    <dbReference type="NCBI Taxonomy" id="85980"/>
    <lineage>
        <taxon>Eukaryota</taxon>
        <taxon>Fungi</taxon>
        <taxon>Dikarya</taxon>
        <taxon>Basidiomycota</taxon>
        <taxon>Agaricomycotina</taxon>
        <taxon>Agaricomycetes</taxon>
        <taxon>Agaricomycetidae</taxon>
        <taxon>Boletales</taxon>
        <taxon>Boletales incertae sedis</taxon>
        <taxon>Leucogyrophana</taxon>
    </lineage>
</organism>
<evidence type="ECO:0000313" key="1">
    <source>
        <dbReference type="EMBL" id="KAH7918058.1"/>
    </source>
</evidence>
<evidence type="ECO:0000313" key="2">
    <source>
        <dbReference type="Proteomes" id="UP000790709"/>
    </source>
</evidence>
<comment type="caution">
    <text evidence="1">The sequence shown here is derived from an EMBL/GenBank/DDBJ whole genome shotgun (WGS) entry which is preliminary data.</text>
</comment>
<sequence length="66" mass="7134">MDGQRKASAFASPFTFFLVVSFLGLACASRERVPIPVRSFCSGVGGRGRGQGGRKRTRERTDAPTE</sequence>
<protein>
    <submittedName>
        <fullName evidence="1">Uncharacterized protein</fullName>
    </submittedName>
</protein>
<keyword evidence="2" id="KW-1185">Reference proteome</keyword>